<dbReference type="Proteomes" id="UP000649617">
    <property type="component" value="Unassembled WGS sequence"/>
</dbReference>
<sequence>MANPTQGSTQGSTQWWQQLPVQQMPQMTQSQMTQMTQMMPMQHTQPAQMQQLQPMQPALQPMQQAPQPVQQLPLQLPLQQLHLQPVPQMTQMGCPASEVPLDGHWAYASTPEQCCAPDDSNAFVADEVSTAPSEASPRHLE</sequence>
<dbReference type="AlphaFoldDB" id="A0A812VA96"/>
<proteinExistence type="predicted"/>
<protein>
    <submittedName>
        <fullName evidence="2">Puf3 protein</fullName>
    </submittedName>
</protein>
<evidence type="ECO:0000313" key="3">
    <source>
        <dbReference type="Proteomes" id="UP000649617"/>
    </source>
</evidence>
<name>A0A812VA96_SYMPI</name>
<feature type="region of interest" description="Disordered" evidence="1">
    <location>
        <begin position="26"/>
        <end position="68"/>
    </location>
</feature>
<reference evidence="2" key="1">
    <citation type="submission" date="2021-02" db="EMBL/GenBank/DDBJ databases">
        <authorList>
            <person name="Dougan E. K."/>
            <person name="Rhodes N."/>
            <person name="Thang M."/>
            <person name="Chan C."/>
        </authorList>
    </citation>
    <scope>NUCLEOTIDE SEQUENCE</scope>
</reference>
<dbReference type="OrthoDB" id="441464at2759"/>
<comment type="caution">
    <text evidence="2">The sequence shown here is derived from an EMBL/GenBank/DDBJ whole genome shotgun (WGS) entry which is preliminary data.</text>
</comment>
<gene>
    <name evidence="2" type="primary">puf3</name>
    <name evidence="2" type="ORF">SPIL2461_LOCUS16441</name>
</gene>
<organism evidence="2 3">
    <name type="scientific">Symbiodinium pilosum</name>
    <name type="common">Dinoflagellate</name>
    <dbReference type="NCBI Taxonomy" id="2952"/>
    <lineage>
        <taxon>Eukaryota</taxon>
        <taxon>Sar</taxon>
        <taxon>Alveolata</taxon>
        <taxon>Dinophyceae</taxon>
        <taxon>Suessiales</taxon>
        <taxon>Symbiodiniaceae</taxon>
        <taxon>Symbiodinium</taxon>
    </lineage>
</organism>
<keyword evidence="3" id="KW-1185">Reference proteome</keyword>
<evidence type="ECO:0000256" key="1">
    <source>
        <dbReference type="SAM" id="MobiDB-lite"/>
    </source>
</evidence>
<feature type="non-terminal residue" evidence="2">
    <location>
        <position position="141"/>
    </location>
</feature>
<evidence type="ECO:0000313" key="2">
    <source>
        <dbReference type="EMBL" id="CAE7627822.1"/>
    </source>
</evidence>
<accession>A0A812VA96</accession>
<dbReference type="EMBL" id="CAJNIZ010042596">
    <property type="protein sequence ID" value="CAE7627822.1"/>
    <property type="molecule type" value="Genomic_DNA"/>
</dbReference>